<evidence type="ECO:0000256" key="8">
    <source>
        <dbReference type="ARBA" id="ARBA00023277"/>
    </source>
</evidence>
<evidence type="ECO:0000259" key="9">
    <source>
        <dbReference type="Pfam" id="PF00483"/>
    </source>
</evidence>
<dbReference type="SUPFAM" id="SSF53448">
    <property type="entry name" value="Nucleotide-diphospho-sugar transferases"/>
    <property type="match status" value="1"/>
</dbReference>
<keyword evidence="8" id="KW-0119">Carbohydrate metabolism</keyword>
<keyword evidence="5" id="KW-0547">Nucleotide-binding</keyword>
<dbReference type="PANTHER" id="PTHR43523">
    <property type="entry name" value="GLUCOSE-1-PHOSPHATE ADENYLYLTRANSFERASE-RELATED"/>
    <property type="match status" value="1"/>
</dbReference>
<evidence type="ECO:0000256" key="7">
    <source>
        <dbReference type="ARBA" id="ARBA00023056"/>
    </source>
</evidence>
<keyword evidence="6" id="KW-0067">ATP-binding</keyword>
<dbReference type="InterPro" id="IPR011831">
    <property type="entry name" value="ADP-Glc_PPase"/>
</dbReference>
<dbReference type="PROSITE" id="PS00808">
    <property type="entry name" value="ADP_GLC_PYROPHOSPH_1"/>
    <property type="match status" value="1"/>
</dbReference>
<dbReference type="RefSeq" id="WP_309852743.1">
    <property type="nucleotide sequence ID" value="NZ_BAAAIU010000004.1"/>
</dbReference>
<dbReference type="InterPro" id="IPR056818">
    <property type="entry name" value="GlmU/GlgC-like_hexapep"/>
</dbReference>
<evidence type="ECO:0000256" key="2">
    <source>
        <dbReference type="ARBA" id="ARBA00022600"/>
    </source>
</evidence>
<evidence type="ECO:0000256" key="3">
    <source>
        <dbReference type="ARBA" id="ARBA00022679"/>
    </source>
</evidence>
<dbReference type="GO" id="GO:0008878">
    <property type="term" value="F:glucose-1-phosphate adenylyltransferase activity"/>
    <property type="evidence" value="ECO:0007669"/>
    <property type="project" value="UniProtKB-EC"/>
</dbReference>
<proteinExistence type="inferred from homology"/>
<dbReference type="CDD" id="cd02508">
    <property type="entry name" value="ADP_Glucose_PP"/>
    <property type="match status" value="1"/>
</dbReference>
<gene>
    <name evidence="11" type="ORF">J2S35_001873</name>
</gene>
<evidence type="ECO:0000256" key="4">
    <source>
        <dbReference type="ARBA" id="ARBA00022695"/>
    </source>
</evidence>
<keyword evidence="3 11" id="KW-0808">Transferase</keyword>
<dbReference type="Gene3D" id="3.90.550.10">
    <property type="entry name" value="Spore Coat Polysaccharide Biosynthesis Protein SpsA, Chain A"/>
    <property type="match status" value="1"/>
</dbReference>
<dbReference type="Pfam" id="PF24894">
    <property type="entry name" value="Hexapep_GlmU"/>
    <property type="match status" value="1"/>
</dbReference>
<evidence type="ECO:0000313" key="12">
    <source>
        <dbReference type="Proteomes" id="UP001247307"/>
    </source>
</evidence>
<keyword evidence="4 11" id="KW-0548">Nucleotidyltransferase</keyword>
<evidence type="ECO:0000313" key="11">
    <source>
        <dbReference type="EMBL" id="MDR6892933.1"/>
    </source>
</evidence>
<dbReference type="InterPro" id="IPR005836">
    <property type="entry name" value="ADP_Glu_pyroP_CS"/>
</dbReference>
<dbReference type="InterPro" id="IPR005835">
    <property type="entry name" value="NTP_transferase_dom"/>
</dbReference>
<dbReference type="GO" id="GO:0005524">
    <property type="term" value="F:ATP binding"/>
    <property type="evidence" value="ECO:0007669"/>
    <property type="project" value="UniProtKB-KW"/>
</dbReference>
<accession>A0AAE3YJ49</accession>
<dbReference type="InterPro" id="IPR011004">
    <property type="entry name" value="Trimer_LpxA-like_sf"/>
</dbReference>
<reference evidence="11" key="1">
    <citation type="submission" date="2023-07" db="EMBL/GenBank/DDBJ databases">
        <title>Sequencing the genomes of 1000 actinobacteria strains.</title>
        <authorList>
            <person name="Klenk H.-P."/>
        </authorList>
    </citation>
    <scope>NUCLEOTIDE SEQUENCE</scope>
    <source>
        <strain evidence="11">DSM 13988</strain>
    </source>
</reference>
<organism evidence="11 12">
    <name type="scientific">Falsarthrobacter nasiphocae</name>
    <dbReference type="NCBI Taxonomy" id="189863"/>
    <lineage>
        <taxon>Bacteria</taxon>
        <taxon>Bacillati</taxon>
        <taxon>Actinomycetota</taxon>
        <taxon>Actinomycetes</taxon>
        <taxon>Micrococcales</taxon>
        <taxon>Micrococcaceae</taxon>
        <taxon>Falsarthrobacter</taxon>
    </lineage>
</organism>
<comment type="caution">
    <text evidence="11">The sequence shown here is derived from an EMBL/GenBank/DDBJ whole genome shotgun (WGS) entry which is preliminary data.</text>
</comment>
<evidence type="ECO:0000256" key="6">
    <source>
        <dbReference type="ARBA" id="ARBA00022840"/>
    </source>
</evidence>
<dbReference type="InterPro" id="IPR029044">
    <property type="entry name" value="Nucleotide-diphossugar_trans"/>
</dbReference>
<name>A0AAE3YJ49_9MICC</name>
<evidence type="ECO:0000256" key="5">
    <source>
        <dbReference type="ARBA" id="ARBA00022741"/>
    </source>
</evidence>
<sequence length="409" mass="43603">MARPFPAHPEPPVVALVLAGGRGSRLSPLTDARAKPAVPFAGSFRMIDVVLSNIAHSGLENVWIVEQYRPFTLNRHLAGGRPWDLDSTRHGLQILPPAEGRSEEGFAAGNGHALHQQVPLLESFGASTVVVLSADHLYHLDLRPVLEQHAERGSELTVVTTEVPGDPSRYGVVQVDDDGAVTRYDYKPEQPEGQLVATEVFVYSVEALAEVTRALVAEEKASEAAGEADHDPEIDGDSLGDYGESIIPALVERGRAHEYRLDGYWRDIGTIDAYFQAHMDLVEGKGLELDRHAWPLLTNPRETAPAWIGPSASVRRSLVSPGARVEGEVEDSVIGPGVTVERGARVRRSVLLGDAVVPTGASLDAVVADLGADIPASAVGESKPGPGNITVLVPARRGPAESSDETTGV</sequence>
<keyword evidence="12" id="KW-1185">Reference proteome</keyword>
<evidence type="ECO:0000256" key="1">
    <source>
        <dbReference type="ARBA" id="ARBA00010443"/>
    </source>
</evidence>
<keyword evidence="7" id="KW-0320">Glycogen biosynthesis</keyword>
<dbReference type="AlphaFoldDB" id="A0AAE3YJ49"/>
<comment type="similarity">
    <text evidence="1">Belongs to the bacterial/plant glucose-1-phosphate adenylyltransferase family.</text>
</comment>
<dbReference type="Gene3D" id="2.160.10.10">
    <property type="entry name" value="Hexapeptide repeat proteins"/>
    <property type="match status" value="1"/>
</dbReference>
<dbReference type="GO" id="GO:0005978">
    <property type="term" value="P:glycogen biosynthetic process"/>
    <property type="evidence" value="ECO:0007669"/>
    <property type="project" value="UniProtKB-KW"/>
</dbReference>
<evidence type="ECO:0000259" key="10">
    <source>
        <dbReference type="Pfam" id="PF24894"/>
    </source>
</evidence>
<dbReference type="Pfam" id="PF00483">
    <property type="entry name" value="NTP_transferase"/>
    <property type="match status" value="1"/>
</dbReference>
<feature type="domain" description="Glucose-1-phosphate adenylyltransferase/Bifunctional protein GlmU-like C-terminal hexapeptide" evidence="10">
    <location>
        <begin position="313"/>
        <end position="378"/>
    </location>
</feature>
<dbReference type="EC" id="2.7.7.27" evidence="11"/>
<keyword evidence="2" id="KW-0321">Glycogen metabolism</keyword>
<dbReference type="SUPFAM" id="SSF51161">
    <property type="entry name" value="Trimeric LpxA-like enzymes"/>
    <property type="match status" value="1"/>
</dbReference>
<dbReference type="PANTHER" id="PTHR43523:SF2">
    <property type="entry name" value="GLUCOSE-1-PHOSPHATE ADENYLYLTRANSFERASE"/>
    <property type="match status" value="1"/>
</dbReference>
<dbReference type="EMBL" id="JAVDUI010000001">
    <property type="protein sequence ID" value="MDR6892933.1"/>
    <property type="molecule type" value="Genomic_DNA"/>
</dbReference>
<protein>
    <submittedName>
        <fullName evidence="11">Glucose-1-phosphate adenylyltransferase</fullName>
        <ecNumber evidence="11">2.7.7.27</ecNumber>
    </submittedName>
</protein>
<dbReference type="Proteomes" id="UP001247307">
    <property type="component" value="Unassembled WGS sequence"/>
</dbReference>
<feature type="domain" description="Nucleotidyl transferase" evidence="9">
    <location>
        <begin position="15"/>
        <end position="282"/>
    </location>
</feature>